<dbReference type="PANTHER" id="PTHR43806:SF11">
    <property type="entry name" value="CEREVISIN-RELATED"/>
    <property type="match status" value="1"/>
</dbReference>
<keyword evidence="2" id="KW-0645">Protease</keyword>
<comment type="similarity">
    <text evidence="1 5">Belongs to the peptidase S8 family.</text>
</comment>
<evidence type="ECO:0000313" key="8">
    <source>
        <dbReference type="Proteomes" id="UP001597512"/>
    </source>
</evidence>
<evidence type="ECO:0000256" key="5">
    <source>
        <dbReference type="PROSITE-ProRule" id="PRU01240"/>
    </source>
</evidence>
<dbReference type="InterPro" id="IPR050131">
    <property type="entry name" value="Peptidase_S8_subtilisin-like"/>
</dbReference>
<dbReference type="PANTHER" id="PTHR43806">
    <property type="entry name" value="PEPTIDASE S8"/>
    <property type="match status" value="1"/>
</dbReference>
<dbReference type="Pfam" id="PF00082">
    <property type="entry name" value="Peptidase_S8"/>
    <property type="match status" value="1"/>
</dbReference>
<evidence type="ECO:0000256" key="2">
    <source>
        <dbReference type="ARBA" id="ARBA00022670"/>
    </source>
</evidence>
<dbReference type="InterPro" id="IPR000209">
    <property type="entry name" value="Peptidase_S8/S53_dom"/>
</dbReference>
<sequence length="618" mass="68633">MTTESTQLNVDVSNFGKVPVQVKYDPDRNVPIDITHCPPGGGENGRNGTDYDPRLHFKNDRIVPFIDPKNRLPQYAIQRQKVVTLTKSQRDQLLGGTLSVGTLSNKDRPWTELESISRERIKRVIQSDCPDSDLSDNGEELYTVLLDWEEKTSMTFPDLSFRDSTGNITQPISQTNNFLVVSVLDGTNNPPVRPPVTASGPLNTQPSDFRPATPDDIHYYQQYSGKDNGPAVAVLDTGLKYNLLNPNEENQWPDPYMYRDADGQERRFTLAYQDQLNPVCGAVMADNHLGYCALLAYREHDFINNIKSLTTTNLLAPYSSADVMNSPFDDFRLFKDPADESSILDARHGTSVTAIIQQNGDDAPVLPVKAFDNIGFATLFDVLNGLNYIVQRCKSTNIRVVNTSWIFGRDEPLLRRKIEQLMEAGVFVVAAAGNEGQTVDRNLDAVNVYPACYSKTFPNVITVTSVRKTYFPPDLLSPKEDSLVEKALSHAIDFGLFGAVDKVAQLVNTIVPTAGYVAVENYSTTYVNVGVVSTFGFFRSPFWKSPIIRGSSFACAFVSGFVIRQIRTKADLLELVKTGDIAKARQKLLEAMNGGVTDTNLENEYVNGGYYLNGYSVD</sequence>
<dbReference type="Proteomes" id="UP001597512">
    <property type="component" value="Unassembled WGS sequence"/>
</dbReference>
<protein>
    <submittedName>
        <fullName evidence="7">S8 family serine peptidase</fullName>
    </submittedName>
</protein>
<keyword evidence="8" id="KW-1185">Reference proteome</keyword>
<evidence type="ECO:0000313" key="7">
    <source>
        <dbReference type="EMBL" id="MFD2933308.1"/>
    </source>
</evidence>
<evidence type="ECO:0000259" key="6">
    <source>
        <dbReference type="Pfam" id="PF00082"/>
    </source>
</evidence>
<comment type="caution">
    <text evidence="7">The sequence shown here is derived from an EMBL/GenBank/DDBJ whole genome shotgun (WGS) entry which is preliminary data.</text>
</comment>
<proteinExistence type="inferred from homology"/>
<dbReference type="SUPFAM" id="SSF52743">
    <property type="entry name" value="Subtilisin-like"/>
    <property type="match status" value="1"/>
</dbReference>
<name>A0ABW6AGT7_9BACT</name>
<keyword evidence="4" id="KW-0720">Serine protease</keyword>
<feature type="domain" description="Peptidase S8/S53" evidence="6">
    <location>
        <begin position="228"/>
        <end position="562"/>
    </location>
</feature>
<evidence type="ECO:0000256" key="3">
    <source>
        <dbReference type="ARBA" id="ARBA00022801"/>
    </source>
</evidence>
<dbReference type="EMBL" id="JBHUOM010000002">
    <property type="protein sequence ID" value="MFD2933308.1"/>
    <property type="molecule type" value="Genomic_DNA"/>
</dbReference>
<dbReference type="InterPro" id="IPR036852">
    <property type="entry name" value="Peptidase_S8/S53_dom_sf"/>
</dbReference>
<reference evidence="8" key="1">
    <citation type="journal article" date="2019" name="Int. J. Syst. Evol. Microbiol.">
        <title>The Global Catalogue of Microorganisms (GCM) 10K type strain sequencing project: providing services to taxonomists for standard genome sequencing and annotation.</title>
        <authorList>
            <consortium name="The Broad Institute Genomics Platform"/>
            <consortium name="The Broad Institute Genome Sequencing Center for Infectious Disease"/>
            <person name="Wu L."/>
            <person name="Ma J."/>
        </authorList>
    </citation>
    <scope>NUCLEOTIDE SEQUENCE [LARGE SCALE GENOMIC DNA]</scope>
    <source>
        <strain evidence="8">KCTC 52490</strain>
    </source>
</reference>
<evidence type="ECO:0000256" key="4">
    <source>
        <dbReference type="ARBA" id="ARBA00022825"/>
    </source>
</evidence>
<organism evidence="7 8">
    <name type="scientific">Spirosoma flavum</name>
    <dbReference type="NCBI Taxonomy" id="2048557"/>
    <lineage>
        <taxon>Bacteria</taxon>
        <taxon>Pseudomonadati</taxon>
        <taxon>Bacteroidota</taxon>
        <taxon>Cytophagia</taxon>
        <taxon>Cytophagales</taxon>
        <taxon>Cytophagaceae</taxon>
        <taxon>Spirosoma</taxon>
    </lineage>
</organism>
<keyword evidence="3" id="KW-0378">Hydrolase</keyword>
<accession>A0ABW6AGT7</accession>
<dbReference type="RefSeq" id="WP_381497545.1">
    <property type="nucleotide sequence ID" value="NZ_JBHUOM010000002.1"/>
</dbReference>
<comment type="caution">
    <text evidence="5">Lacks conserved residue(s) required for the propagation of feature annotation.</text>
</comment>
<gene>
    <name evidence="7" type="ORF">ACFS25_05910</name>
</gene>
<dbReference type="PROSITE" id="PS51892">
    <property type="entry name" value="SUBTILASE"/>
    <property type="match status" value="1"/>
</dbReference>
<dbReference type="Gene3D" id="3.40.50.200">
    <property type="entry name" value="Peptidase S8/S53 domain"/>
    <property type="match status" value="1"/>
</dbReference>
<evidence type="ECO:0000256" key="1">
    <source>
        <dbReference type="ARBA" id="ARBA00011073"/>
    </source>
</evidence>